<protein>
    <submittedName>
        <fullName evidence="6">ABC transporter substrate-binding protein</fullName>
    </submittedName>
</protein>
<keyword evidence="2 4" id="KW-0732">Signal</keyword>
<dbReference type="InterPro" id="IPR028082">
    <property type="entry name" value="Peripla_BP_I"/>
</dbReference>
<sequence length="403" mass="43250">MRYATIPAVALTALMTASTGAAWAANDTDDEIIVGFATAKSGVLQAYDQPAERSAKIAIEEINQSGGLLGKQIQILDADTKSDRNEGVKAGQAVVDEGADIVVATCDYDYGAPAASVAQEEGLISFFLCAEDVKAGIEGIGPYAFSPSILAAVQGATMAEWGAKERGIKTGYVLVDTSIDYNKSVCYGFDWMFPKVGGEIIGRDTFRNDDPSIATQVTRIKNLPQPPDVIMLCSHNPGGAAAIKQIRAAGIDVPIYGGSTNDGNYWLDAVGGELSNFAVPVQGSIYGDDPNPKVEEFNKKFEAKYGVRPSSQYAYPGYVLIEVWAKAVERAGTTETEAVVAELEKMREEPTLVGPRTFTDELHHQNIGRYLIAEVTGGDWKIVDEWTISEPVPMEILFSGVQN</sequence>
<keyword evidence="7" id="KW-1185">Reference proteome</keyword>
<dbReference type="Pfam" id="PF13458">
    <property type="entry name" value="Peripla_BP_6"/>
    <property type="match status" value="1"/>
</dbReference>
<evidence type="ECO:0000259" key="5">
    <source>
        <dbReference type="Pfam" id="PF13458"/>
    </source>
</evidence>
<name>A0ABV7L496_9PROT</name>
<evidence type="ECO:0000256" key="3">
    <source>
        <dbReference type="ARBA" id="ARBA00022970"/>
    </source>
</evidence>
<evidence type="ECO:0000256" key="4">
    <source>
        <dbReference type="SAM" id="SignalP"/>
    </source>
</evidence>
<feature type="chain" id="PRO_5047263587" evidence="4">
    <location>
        <begin position="25"/>
        <end position="403"/>
    </location>
</feature>
<dbReference type="Proteomes" id="UP001595528">
    <property type="component" value="Unassembled WGS sequence"/>
</dbReference>
<dbReference type="InterPro" id="IPR051010">
    <property type="entry name" value="BCAA_transport"/>
</dbReference>
<dbReference type="PANTHER" id="PTHR30483">
    <property type="entry name" value="LEUCINE-SPECIFIC-BINDING PROTEIN"/>
    <property type="match status" value="1"/>
</dbReference>
<reference evidence="7" key="1">
    <citation type="journal article" date="2019" name="Int. J. Syst. Evol. Microbiol.">
        <title>The Global Catalogue of Microorganisms (GCM) 10K type strain sequencing project: providing services to taxonomists for standard genome sequencing and annotation.</title>
        <authorList>
            <consortium name="The Broad Institute Genomics Platform"/>
            <consortium name="The Broad Institute Genome Sequencing Center for Infectious Disease"/>
            <person name="Wu L."/>
            <person name="Ma J."/>
        </authorList>
    </citation>
    <scope>NUCLEOTIDE SEQUENCE [LARGE SCALE GENOMIC DNA]</scope>
    <source>
        <strain evidence="7">KCTC 42964</strain>
    </source>
</reference>
<gene>
    <name evidence="6" type="ORF">ACFOGJ_19645</name>
</gene>
<keyword evidence="3" id="KW-0813">Transport</keyword>
<dbReference type="EMBL" id="JBHRTR010000032">
    <property type="protein sequence ID" value="MFC3229471.1"/>
    <property type="molecule type" value="Genomic_DNA"/>
</dbReference>
<evidence type="ECO:0000313" key="6">
    <source>
        <dbReference type="EMBL" id="MFC3229471.1"/>
    </source>
</evidence>
<evidence type="ECO:0000256" key="1">
    <source>
        <dbReference type="ARBA" id="ARBA00010062"/>
    </source>
</evidence>
<feature type="domain" description="Leucine-binding protein" evidence="5">
    <location>
        <begin position="32"/>
        <end position="378"/>
    </location>
</feature>
<evidence type="ECO:0000313" key="7">
    <source>
        <dbReference type="Proteomes" id="UP001595528"/>
    </source>
</evidence>
<accession>A0ABV7L496</accession>
<comment type="similarity">
    <text evidence="1">Belongs to the leucine-binding protein family.</text>
</comment>
<feature type="signal peptide" evidence="4">
    <location>
        <begin position="1"/>
        <end position="24"/>
    </location>
</feature>
<proteinExistence type="inferred from homology"/>
<dbReference type="InterPro" id="IPR028081">
    <property type="entry name" value="Leu-bd"/>
</dbReference>
<evidence type="ECO:0000256" key="2">
    <source>
        <dbReference type="ARBA" id="ARBA00022729"/>
    </source>
</evidence>
<dbReference type="RefSeq" id="WP_379903714.1">
    <property type="nucleotide sequence ID" value="NZ_JBHRTR010000032.1"/>
</dbReference>
<dbReference type="SUPFAM" id="SSF53822">
    <property type="entry name" value="Periplasmic binding protein-like I"/>
    <property type="match status" value="1"/>
</dbReference>
<comment type="caution">
    <text evidence="6">The sequence shown here is derived from an EMBL/GenBank/DDBJ whole genome shotgun (WGS) entry which is preliminary data.</text>
</comment>
<dbReference type="Gene3D" id="3.40.50.2300">
    <property type="match status" value="2"/>
</dbReference>
<organism evidence="6 7">
    <name type="scientific">Marinibaculum pumilum</name>
    <dbReference type="NCBI Taxonomy" id="1766165"/>
    <lineage>
        <taxon>Bacteria</taxon>
        <taxon>Pseudomonadati</taxon>
        <taxon>Pseudomonadota</taxon>
        <taxon>Alphaproteobacteria</taxon>
        <taxon>Rhodospirillales</taxon>
        <taxon>Rhodospirillaceae</taxon>
        <taxon>Marinibaculum</taxon>
    </lineage>
</organism>
<keyword evidence="3" id="KW-0029">Amino-acid transport</keyword>
<dbReference type="PANTHER" id="PTHR30483:SF6">
    <property type="entry name" value="PERIPLASMIC BINDING PROTEIN OF ABC TRANSPORTER FOR NATURAL AMINO ACIDS"/>
    <property type="match status" value="1"/>
</dbReference>